<reference evidence="2" key="1">
    <citation type="submission" date="2016-03" db="EMBL/GenBank/DDBJ databases">
        <authorList>
            <person name="Guldener U."/>
        </authorList>
    </citation>
    <scope>NUCLEOTIDE SEQUENCE [LARGE SCALE GENOMIC DNA]</scope>
</reference>
<dbReference type="Proteomes" id="UP000177625">
    <property type="component" value="Unassembled WGS sequence"/>
</dbReference>
<proteinExistence type="predicted"/>
<gene>
    <name evidence="1" type="ORF">RSE6_14291</name>
</gene>
<accession>A0A1E1MV02</accession>
<organism evidence="1 2">
    <name type="scientific">Rhynchosporium secalis</name>
    <name type="common">Barley scald fungus</name>
    <dbReference type="NCBI Taxonomy" id="38038"/>
    <lineage>
        <taxon>Eukaryota</taxon>
        <taxon>Fungi</taxon>
        <taxon>Dikarya</taxon>
        <taxon>Ascomycota</taxon>
        <taxon>Pezizomycotina</taxon>
        <taxon>Leotiomycetes</taxon>
        <taxon>Helotiales</taxon>
        <taxon>Ploettnerulaceae</taxon>
        <taxon>Rhynchosporium</taxon>
    </lineage>
</organism>
<evidence type="ECO:0000313" key="2">
    <source>
        <dbReference type="Proteomes" id="UP000177625"/>
    </source>
</evidence>
<sequence length="78" mass="8990">MNQVTTINDSVADRERCKLRQRPTRTLRGQEAYDIVNGLWFACEDLLRGSFIRDVRLFAHSLQEREPVGMGVQVKALN</sequence>
<dbReference type="EMBL" id="FJVC01000651">
    <property type="protein sequence ID" value="CZT52889.1"/>
    <property type="molecule type" value="Genomic_DNA"/>
</dbReference>
<dbReference type="AlphaFoldDB" id="A0A1E1MV02"/>
<name>A0A1E1MV02_RHYSE</name>
<protein>
    <submittedName>
        <fullName evidence="1">Uncharacterized protein</fullName>
    </submittedName>
</protein>
<evidence type="ECO:0000313" key="1">
    <source>
        <dbReference type="EMBL" id="CZT52889.1"/>
    </source>
</evidence>
<keyword evidence="2" id="KW-1185">Reference proteome</keyword>